<proteinExistence type="predicted"/>
<dbReference type="Proteomes" id="UP001596086">
    <property type="component" value="Unassembled WGS sequence"/>
</dbReference>
<accession>A0ABW0RSL2</accession>
<dbReference type="EMBL" id="JBHSMZ010000004">
    <property type="protein sequence ID" value="MFC5547831.1"/>
    <property type="molecule type" value="Genomic_DNA"/>
</dbReference>
<evidence type="ECO:0000313" key="1">
    <source>
        <dbReference type="EMBL" id="MFC5547831.1"/>
    </source>
</evidence>
<gene>
    <name evidence="1" type="ORF">ACFPO9_04815</name>
</gene>
<dbReference type="RefSeq" id="WP_379767880.1">
    <property type="nucleotide sequence ID" value="NZ_JBHSMZ010000004.1"/>
</dbReference>
<protein>
    <submittedName>
        <fullName evidence="1">Uncharacterized protein</fullName>
    </submittedName>
</protein>
<sequence>MKLSTAKYDDDEAYYAVNNADYDIGLNSTAGDPEIIQELRRASNDIIIRQAKVPGQFAVKVAAGLNQPRSTVKGYATFLHLIQGSTLPELEQRLGFKSGVLQRDGAYIYLVDGLALNQNNIAPRGNTDWSAGVSPRDLDTLSKAAGKAVGYHRDYPAAAKPVIQFAILEPVPHVGIRFILPGGTV</sequence>
<organism evidence="1 2">
    <name type="scientific">Massilia aerilata</name>
    <dbReference type="NCBI Taxonomy" id="453817"/>
    <lineage>
        <taxon>Bacteria</taxon>
        <taxon>Pseudomonadati</taxon>
        <taxon>Pseudomonadota</taxon>
        <taxon>Betaproteobacteria</taxon>
        <taxon>Burkholderiales</taxon>
        <taxon>Oxalobacteraceae</taxon>
        <taxon>Telluria group</taxon>
        <taxon>Massilia</taxon>
    </lineage>
</organism>
<reference evidence="2" key="1">
    <citation type="journal article" date="2019" name="Int. J. Syst. Evol. Microbiol.">
        <title>The Global Catalogue of Microorganisms (GCM) 10K type strain sequencing project: providing services to taxonomists for standard genome sequencing and annotation.</title>
        <authorList>
            <consortium name="The Broad Institute Genomics Platform"/>
            <consortium name="The Broad Institute Genome Sequencing Center for Infectious Disease"/>
            <person name="Wu L."/>
            <person name="Ma J."/>
        </authorList>
    </citation>
    <scope>NUCLEOTIDE SEQUENCE [LARGE SCALE GENOMIC DNA]</scope>
    <source>
        <strain evidence="2">CGMCC 4.5798</strain>
    </source>
</reference>
<comment type="caution">
    <text evidence="1">The sequence shown here is derived from an EMBL/GenBank/DDBJ whole genome shotgun (WGS) entry which is preliminary data.</text>
</comment>
<evidence type="ECO:0000313" key="2">
    <source>
        <dbReference type="Proteomes" id="UP001596086"/>
    </source>
</evidence>
<keyword evidence="2" id="KW-1185">Reference proteome</keyword>
<name>A0ABW0RSL2_9BURK</name>